<dbReference type="PROSITE" id="PS50885">
    <property type="entry name" value="HAMP"/>
    <property type="match status" value="1"/>
</dbReference>
<dbReference type="CDD" id="cd06225">
    <property type="entry name" value="HAMP"/>
    <property type="match status" value="1"/>
</dbReference>
<keyword evidence="4" id="KW-0472">Membrane</keyword>
<accession>A0ABU9CDY9</accession>
<dbReference type="SUPFAM" id="SSF58104">
    <property type="entry name" value="Methyl-accepting chemotaxis protein (MCP) signaling domain"/>
    <property type="match status" value="1"/>
</dbReference>
<gene>
    <name evidence="7" type="ORF">AACH10_07605</name>
</gene>
<feature type="domain" description="Methyl-accepting transducer" evidence="5">
    <location>
        <begin position="360"/>
        <end position="566"/>
    </location>
</feature>
<dbReference type="EMBL" id="JBBUTH010000003">
    <property type="protein sequence ID" value="MEK8050099.1"/>
    <property type="molecule type" value="Genomic_DNA"/>
</dbReference>
<comment type="similarity">
    <text evidence="2">Belongs to the methyl-accepting chemotaxis (MCP) protein family.</text>
</comment>
<evidence type="ECO:0000256" key="1">
    <source>
        <dbReference type="ARBA" id="ARBA00022481"/>
    </source>
</evidence>
<evidence type="ECO:0000313" key="8">
    <source>
        <dbReference type="Proteomes" id="UP001365405"/>
    </source>
</evidence>
<dbReference type="PANTHER" id="PTHR43531">
    <property type="entry name" value="PROTEIN ICFG"/>
    <property type="match status" value="1"/>
</dbReference>
<keyword evidence="4" id="KW-1133">Transmembrane helix</keyword>
<dbReference type="InterPro" id="IPR051310">
    <property type="entry name" value="MCP_chemotaxis"/>
</dbReference>
<protein>
    <submittedName>
        <fullName evidence="7">Methyl-accepting chemotaxis protein</fullName>
    </submittedName>
</protein>
<organism evidence="7 8">
    <name type="scientific">Pseudaquabacterium inlustre</name>
    <dbReference type="NCBI Taxonomy" id="2984192"/>
    <lineage>
        <taxon>Bacteria</taxon>
        <taxon>Pseudomonadati</taxon>
        <taxon>Pseudomonadota</taxon>
        <taxon>Betaproteobacteria</taxon>
        <taxon>Burkholderiales</taxon>
        <taxon>Sphaerotilaceae</taxon>
        <taxon>Pseudaquabacterium</taxon>
    </lineage>
</organism>
<dbReference type="PROSITE" id="PS50111">
    <property type="entry name" value="CHEMOTAXIS_TRANSDUC_2"/>
    <property type="match status" value="1"/>
</dbReference>
<dbReference type="Proteomes" id="UP001365405">
    <property type="component" value="Unassembled WGS sequence"/>
</dbReference>
<dbReference type="SMART" id="SM00304">
    <property type="entry name" value="HAMP"/>
    <property type="match status" value="1"/>
</dbReference>
<name>A0ABU9CDY9_9BURK</name>
<dbReference type="InterPro" id="IPR003660">
    <property type="entry name" value="HAMP_dom"/>
</dbReference>
<dbReference type="Pfam" id="PF00015">
    <property type="entry name" value="MCPsignal"/>
    <property type="match status" value="1"/>
</dbReference>
<evidence type="ECO:0000259" key="6">
    <source>
        <dbReference type="PROSITE" id="PS50885"/>
    </source>
</evidence>
<dbReference type="Gene3D" id="1.10.287.950">
    <property type="entry name" value="Methyl-accepting chemotaxis protein"/>
    <property type="match status" value="1"/>
</dbReference>
<evidence type="ECO:0000256" key="2">
    <source>
        <dbReference type="ARBA" id="ARBA00029447"/>
    </source>
</evidence>
<dbReference type="RefSeq" id="WP_341409766.1">
    <property type="nucleotide sequence ID" value="NZ_JBBUTH010000003.1"/>
</dbReference>
<reference evidence="7 8" key="1">
    <citation type="submission" date="2024-04" db="EMBL/GenBank/DDBJ databases">
        <title>Novel species of the genus Ideonella isolated from streams.</title>
        <authorList>
            <person name="Lu H."/>
        </authorList>
    </citation>
    <scope>NUCLEOTIDE SEQUENCE [LARGE SCALE GENOMIC DNA]</scope>
    <source>
        <strain evidence="7 8">DXS22W</strain>
    </source>
</reference>
<evidence type="ECO:0000259" key="5">
    <source>
        <dbReference type="PROSITE" id="PS50111"/>
    </source>
</evidence>
<dbReference type="Pfam" id="PF00672">
    <property type="entry name" value="HAMP"/>
    <property type="match status" value="1"/>
</dbReference>
<evidence type="ECO:0000313" key="7">
    <source>
        <dbReference type="EMBL" id="MEK8050099.1"/>
    </source>
</evidence>
<sequence length="586" mass="60677">MSWVSHRSIRTRLLLVATLSAALAVLPAGLLGWQAAQALAQAGHKLASLQVSRAWLGVLASLQQHREQAALALVRPEAAARRDAAAGELRQALQAVASAQQAGGASAAQREAVVRLGRQFDALAALGQRSRDAQALFNAQRQWVTAVLDETAQGMALAGLSSEADLATRASAQAALQDAPRVADALSELQAAVLAVRVDDVGLMAAGRARLHAAAAGLRLQLDQAALADAAQRDRFVAAAGQVAQQLAAVDQQLSAAADDIHHPLDRFAAVLLEQQKAQAGLSARVITDLQQRLEAGREQLLVGTAAWCAAFVVGVALVGLLLWHCIHSTLRSVRLAVAATERIAAGDLHAPVPAAGDDELGQVLRALGRMQQHLRELVCQIQQAAASLSGAAGELVDGNLALQGRTEASAEGLRQMADAVERIDEAVRGTVDVSAQAVQRASAAAAVEAARAGEQGRGFAVVAGEVRGLAQRAAQAAREIKELITASVARIDQGSALALRAGAGMRDIVDTIDGVGRTIGDVGERVCTQSQGMASVRQAVDQVGQLTQQNAARVAQSATSAQAMHQLADRLTAQVGSFRIGGEAA</sequence>
<dbReference type="SMART" id="SM00283">
    <property type="entry name" value="MA"/>
    <property type="match status" value="1"/>
</dbReference>
<evidence type="ECO:0000256" key="3">
    <source>
        <dbReference type="PROSITE-ProRule" id="PRU00284"/>
    </source>
</evidence>
<keyword evidence="4" id="KW-0812">Transmembrane</keyword>
<evidence type="ECO:0000256" key="4">
    <source>
        <dbReference type="SAM" id="Phobius"/>
    </source>
</evidence>
<feature type="transmembrane region" description="Helical" evidence="4">
    <location>
        <begin position="301"/>
        <end position="324"/>
    </location>
</feature>
<keyword evidence="1" id="KW-0488">Methylation</keyword>
<keyword evidence="3" id="KW-0807">Transducer</keyword>
<dbReference type="PANTHER" id="PTHR43531:SF14">
    <property type="entry name" value="METHYL-ACCEPTING CHEMOTAXIS PROTEIN I-RELATED"/>
    <property type="match status" value="1"/>
</dbReference>
<dbReference type="Gene3D" id="6.10.340.10">
    <property type="match status" value="1"/>
</dbReference>
<feature type="domain" description="HAMP" evidence="6">
    <location>
        <begin position="328"/>
        <end position="380"/>
    </location>
</feature>
<keyword evidence="8" id="KW-1185">Reference proteome</keyword>
<dbReference type="InterPro" id="IPR004089">
    <property type="entry name" value="MCPsignal_dom"/>
</dbReference>
<proteinExistence type="inferred from homology"/>
<comment type="caution">
    <text evidence="7">The sequence shown here is derived from an EMBL/GenBank/DDBJ whole genome shotgun (WGS) entry which is preliminary data.</text>
</comment>